<dbReference type="AlphaFoldDB" id="C9Z9H2"/>
<proteinExistence type="predicted"/>
<dbReference type="Proteomes" id="UP000001444">
    <property type="component" value="Chromosome"/>
</dbReference>
<feature type="compositionally biased region" description="Basic and acidic residues" evidence="1">
    <location>
        <begin position="1"/>
        <end position="15"/>
    </location>
</feature>
<evidence type="ECO:0000313" key="2">
    <source>
        <dbReference type="EMBL" id="CBG74646.1"/>
    </source>
</evidence>
<dbReference type="KEGG" id="scb:SCAB_76721"/>
<dbReference type="STRING" id="680198.SCAB_76721"/>
<organism evidence="2 3">
    <name type="scientific">Streptomyces scabiei (strain 87.22)</name>
    <dbReference type="NCBI Taxonomy" id="680198"/>
    <lineage>
        <taxon>Bacteria</taxon>
        <taxon>Bacillati</taxon>
        <taxon>Actinomycetota</taxon>
        <taxon>Actinomycetes</taxon>
        <taxon>Kitasatosporales</taxon>
        <taxon>Streptomycetaceae</taxon>
        <taxon>Streptomyces</taxon>
    </lineage>
</organism>
<name>C9Z9H2_STRSW</name>
<accession>C9Z9H2</accession>
<dbReference type="EMBL" id="FN554889">
    <property type="protein sequence ID" value="CBG74646.1"/>
    <property type="molecule type" value="Genomic_DNA"/>
</dbReference>
<keyword evidence="3" id="KW-1185">Reference proteome</keyword>
<evidence type="ECO:0000313" key="3">
    <source>
        <dbReference type="Proteomes" id="UP000001444"/>
    </source>
</evidence>
<evidence type="ECO:0000256" key="1">
    <source>
        <dbReference type="SAM" id="MobiDB-lite"/>
    </source>
</evidence>
<dbReference type="HOGENOM" id="CLU_1151311_0_0_11"/>
<feature type="region of interest" description="Disordered" evidence="1">
    <location>
        <begin position="1"/>
        <end position="80"/>
    </location>
</feature>
<protein>
    <submittedName>
        <fullName evidence="2">Uncharacterized protein</fullName>
    </submittedName>
</protein>
<gene>
    <name evidence="2" type="ordered locus">SCAB_76721</name>
</gene>
<reference evidence="2 3" key="1">
    <citation type="journal article" date="2010" name="Mol. Plant Microbe Interact.">
        <title>Streptomyces scabies 87-22 contains a coronafacic acid-like biosynthetic cluster that contributes to plant-microbe interactions.</title>
        <authorList>
            <person name="Bignell D.R."/>
            <person name="Seipke R.F."/>
            <person name="Huguet-Tapia J.C."/>
            <person name="Chambers A.H."/>
            <person name="Parry R.J."/>
            <person name="Loria R."/>
        </authorList>
    </citation>
    <scope>NUCLEOTIDE SEQUENCE [LARGE SCALE GENOMIC DNA]</scope>
    <source>
        <strain evidence="2 3">87.22</strain>
    </source>
</reference>
<sequence>MTRGDARPGRIEVAHTAHASRRHRQPEATVHPTTGYTAPYGHECQSSGAPVRGSPGGQTQKRGQRPPECGDRWSASGDRQGMQVTAAQIFACRSAHPGHVVVLIVPVGLMHPALAENLIRAVERPGHALRPGPCRTVWPRVRGQFPATAYAGKRLYLLRHGGKEWLDEDRHSRIAVEKRMGREVAGVDGLYSHVALAMEQEIAGSLQTGDCRFAAHQVAAFRGQRRRALEGAVSHCSHIRS</sequence>